<evidence type="ECO:0000256" key="1">
    <source>
        <dbReference type="SAM" id="MobiDB-lite"/>
    </source>
</evidence>
<dbReference type="AlphaFoldDB" id="A0AAV9DZ74"/>
<feature type="compositionally biased region" description="Polar residues" evidence="1">
    <location>
        <begin position="77"/>
        <end position="91"/>
    </location>
</feature>
<evidence type="ECO:0000313" key="2">
    <source>
        <dbReference type="EMBL" id="KAK1306211.1"/>
    </source>
</evidence>
<comment type="caution">
    <text evidence="2">The sequence shown here is derived from an EMBL/GenBank/DDBJ whole genome shotgun (WGS) entry which is preliminary data.</text>
</comment>
<protein>
    <submittedName>
        <fullName evidence="2">Uncharacterized protein</fullName>
    </submittedName>
</protein>
<reference evidence="2" key="2">
    <citation type="submission" date="2023-06" db="EMBL/GenBank/DDBJ databases">
        <authorList>
            <person name="Ma L."/>
            <person name="Liu K.-W."/>
            <person name="Li Z."/>
            <person name="Hsiao Y.-Y."/>
            <person name="Qi Y."/>
            <person name="Fu T."/>
            <person name="Tang G."/>
            <person name="Zhang D."/>
            <person name="Sun W.-H."/>
            <person name="Liu D.-K."/>
            <person name="Li Y."/>
            <person name="Chen G.-Z."/>
            <person name="Liu X.-D."/>
            <person name="Liao X.-Y."/>
            <person name="Jiang Y.-T."/>
            <person name="Yu X."/>
            <person name="Hao Y."/>
            <person name="Huang J."/>
            <person name="Zhao X.-W."/>
            <person name="Ke S."/>
            <person name="Chen Y.-Y."/>
            <person name="Wu W.-L."/>
            <person name="Hsu J.-L."/>
            <person name="Lin Y.-F."/>
            <person name="Huang M.-D."/>
            <person name="Li C.-Y."/>
            <person name="Huang L."/>
            <person name="Wang Z.-W."/>
            <person name="Zhao X."/>
            <person name="Zhong W.-Y."/>
            <person name="Peng D.-H."/>
            <person name="Ahmad S."/>
            <person name="Lan S."/>
            <person name="Zhang J.-S."/>
            <person name="Tsai W.-C."/>
            <person name="Van De Peer Y."/>
            <person name="Liu Z.-J."/>
        </authorList>
    </citation>
    <scope>NUCLEOTIDE SEQUENCE</scope>
    <source>
        <strain evidence="2">CP</strain>
        <tissue evidence="2">Leaves</tissue>
    </source>
</reference>
<feature type="region of interest" description="Disordered" evidence="1">
    <location>
        <begin position="19"/>
        <end position="112"/>
    </location>
</feature>
<gene>
    <name evidence="2" type="ORF">QJS10_CPA10g01474</name>
</gene>
<name>A0AAV9DZ74_ACOCL</name>
<dbReference type="EMBL" id="JAUJYO010000010">
    <property type="protein sequence ID" value="KAK1306211.1"/>
    <property type="molecule type" value="Genomic_DNA"/>
</dbReference>
<reference evidence="2" key="1">
    <citation type="journal article" date="2023" name="Nat. Commun.">
        <title>Diploid and tetraploid genomes of Acorus and the evolution of monocots.</title>
        <authorList>
            <person name="Ma L."/>
            <person name="Liu K.W."/>
            <person name="Li Z."/>
            <person name="Hsiao Y.Y."/>
            <person name="Qi Y."/>
            <person name="Fu T."/>
            <person name="Tang G.D."/>
            <person name="Zhang D."/>
            <person name="Sun W.H."/>
            <person name="Liu D.K."/>
            <person name="Li Y."/>
            <person name="Chen G.Z."/>
            <person name="Liu X.D."/>
            <person name="Liao X.Y."/>
            <person name="Jiang Y.T."/>
            <person name="Yu X."/>
            <person name="Hao Y."/>
            <person name="Huang J."/>
            <person name="Zhao X.W."/>
            <person name="Ke S."/>
            <person name="Chen Y.Y."/>
            <person name="Wu W.L."/>
            <person name="Hsu J.L."/>
            <person name="Lin Y.F."/>
            <person name="Huang M.D."/>
            <person name="Li C.Y."/>
            <person name="Huang L."/>
            <person name="Wang Z.W."/>
            <person name="Zhao X."/>
            <person name="Zhong W.Y."/>
            <person name="Peng D.H."/>
            <person name="Ahmad S."/>
            <person name="Lan S."/>
            <person name="Zhang J.S."/>
            <person name="Tsai W.C."/>
            <person name="Van de Peer Y."/>
            <person name="Liu Z.J."/>
        </authorList>
    </citation>
    <scope>NUCLEOTIDE SEQUENCE</scope>
    <source>
        <strain evidence="2">CP</strain>
    </source>
</reference>
<accession>A0AAV9DZ74</accession>
<feature type="compositionally biased region" description="Basic residues" evidence="1">
    <location>
        <begin position="103"/>
        <end position="112"/>
    </location>
</feature>
<organism evidence="2 3">
    <name type="scientific">Acorus calamus</name>
    <name type="common">Sweet flag</name>
    <dbReference type="NCBI Taxonomy" id="4465"/>
    <lineage>
        <taxon>Eukaryota</taxon>
        <taxon>Viridiplantae</taxon>
        <taxon>Streptophyta</taxon>
        <taxon>Embryophyta</taxon>
        <taxon>Tracheophyta</taxon>
        <taxon>Spermatophyta</taxon>
        <taxon>Magnoliopsida</taxon>
        <taxon>Liliopsida</taxon>
        <taxon>Acoraceae</taxon>
        <taxon>Acorus</taxon>
    </lineage>
</organism>
<keyword evidence="3" id="KW-1185">Reference proteome</keyword>
<feature type="compositionally biased region" description="Acidic residues" evidence="1">
    <location>
        <begin position="29"/>
        <end position="45"/>
    </location>
</feature>
<evidence type="ECO:0000313" key="3">
    <source>
        <dbReference type="Proteomes" id="UP001180020"/>
    </source>
</evidence>
<dbReference type="Proteomes" id="UP001180020">
    <property type="component" value="Unassembled WGS sequence"/>
</dbReference>
<proteinExistence type="predicted"/>
<sequence length="112" mass="12707">MLQLSIEEIERRLIELQQLEEGASAPVESENEEQINEDIEEDEIGESSSHNEEVDEENETAPSAEIEVDIEVWNTKGGESNVSVENDSGENQLLMEDDCRGSLRTHKVKEHR</sequence>